<dbReference type="EMBL" id="UGMG01000001">
    <property type="protein sequence ID" value="STV53509.1"/>
    <property type="molecule type" value="Genomic_DNA"/>
</dbReference>
<dbReference type="Proteomes" id="UP000255239">
    <property type="component" value="Unassembled WGS sequence"/>
</dbReference>
<keyword evidence="2" id="KW-0812">Transmembrane</keyword>
<organism evidence="4 5">
    <name type="scientific">Klebsiella pneumoniae</name>
    <dbReference type="NCBI Taxonomy" id="573"/>
    <lineage>
        <taxon>Bacteria</taxon>
        <taxon>Pseudomonadati</taxon>
        <taxon>Pseudomonadota</taxon>
        <taxon>Gammaproteobacteria</taxon>
        <taxon>Enterobacterales</taxon>
        <taxon>Enterobacteriaceae</taxon>
        <taxon>Klebsiella/Raoultella group</taxon>
        <taxon>Klebsiella</taxon>
        <taxon>Klebsiella pneumoniae complex</taxon>
    </lineage>
</organism>
<dbReference type="InterPro" id="IPR010657">
    <property type="entry name" value="ImpA_N"/>
</dbReference>
<evidence type="ECO:0000313" key="5">
    <source>
        <dbReference type="Proteomes" id="UP000255239"/>
    </source>
</evidence>
<feature type="region of interest" description="Disordered" evidence="1">
    <location>
        <begin position="198"/>
        <end position="237"/>
    </location>
</feature>
<evidence type="ECO:0000259" key="3">
    <source>
        <dbReference type="Pfam" id="PF06812"/>
    </source>
</evidence>
<feature type="domain" description="ImpA N-terminal" evidence="3">
    <location>
        <begin position="11"/>
        <end position="109"/>
    </location>
</feature>
<sequence length="347" mass="37673">MMTTHHDRHYKAGGDPRTLADFMALRAEMNKLSHPARPDINWPYAEQLARGLLEHHGADLQTVAWYTLARARLGGVAGINEGLTLMESLLVRQGKNLWPQALPARTEIFRTLSKRLRQVIRTLNLTPEDVESLEQAERSLQSFDAVLQRLEIAPENQLSDLRALLHSTATRFESLDPAPALPTAPPVAVSDAELPGTLVSEEDAAKVEPVPDLKRRPKAEPLAPPSPAKRPAPVAASTPAAVPRWKPFIAGMVTMLAVTGIAVGGWLALRQSDLPPISVTQNAGPIPGLPATTPPGRLICHRRSASLASLPAWRRTGRSATATSWSTMPLSAGRIRRNRWRSSGGSS</sequence>
<protein>
    <submittedName>
        <fullName evidence="4">Membrane protein</fullName>
    </submittedName>
</protein>
<reference evidence="4 5" key="1">
    <citation type="submission" date="2018-06" db="EMBL/GenBank/DDBJ databases">
        <authorList>
            <consortium name="Pathogen Informatics"/>
            <person name="Doyle S."/>
        </authorList>
    </citation>
    <scope>NUCLEOTIDE SEQUENCE [LARGE SCALE GENOMIC DNA]</scope>
    <source>
        <strain evidence="4 5">NCTC11679</strain>
    </source>
</reference>
<dbReference type="PANTHER" id="PTHR37024:SF5">
    <property type="entry name" value="IMPA N-TERMINAL DOMAIN-CONTAINING PROTEIN"/>
    <property type="match status" value="1"/>
</dbReference>
<proteinExistence type="predicted"/>
<gene>
    <name evidence="4" type="ORF">NCTC11679_02106</name>
</gene>
<feature type="transmembrane region" description="Helical" evidence="2">
    <location>
        <begin position="248"/>
        <end position="269"/>
    </location>
</feature>
<evidence type="ECO:0000256" key="1">
    <source>
        <dbReference type="SAM" id="MobiDB-lite"/>
    </source>
</evidence>
<feature type="compositionally biased region" description="Basic and acidic residues" evidence="1">
    <location>
        <begin position="203"/>
        <end position="214"/>
    </location>
</feature>
<evidence type="ECO:0000313" key="4">
    <source>
        <dbReference type="EMBL" id="STV53509.1"/>
    </source>
</evidence>
<dbReference type="AlphaFoldDB" id="A0A378BUE9"/>
<dbReference type="Pfam" id="PF06812">
    <property type="entry name" value="ImpA_N"/>
    <property type="match status" value="1"/>
</dbReference>
<dbReference type="PANTHER" id="PTHR37024">
    <property type="entry name" value="TYPE VI SECRETION SYSTEM DUF2094 AND IMPA-RELATED DOMAIN PROTEIN"/>
    <property type="match status" value="1"/>
</dbReference>
<evidence type="ECO:0000256" key="2">
    <source>
        <dbReference type="SAM" id="Phobius"/>
    </source>
</evidence>
<name>A0A378BUE9_KLEPN</name>
<keyword evidence="2" id="KW-0472">Membrane</keyword>
<keyword evidence="2" id="KW-1133">Transmembrane helix</keyword>
<accession>A0A378BUE9</accession>